<feature type="compositionally biased region" description="Acidic residues" evidence="5">
    <location>
        <begin position="463"/>
        <end position="478"/>
    </location>
</feature>
<dbReference type="InterPro" id="IPR000571">
    <property type="entry name" value="Znf_CCCH"/>
</dbReference>
<proteinExistence type="predicted"/>
<evidence type="ECO:0000313" key="7">
    <source>
        <dbReference type="EMBL" id="KAF2186932.1"/>
    </source>
</evidence>
<dbReference type="SUPFAM" id="SSF90229">
    <property type="entry name" value="CCCH zinc finger"/>
    <property type="match status" value="1"/>
</dbReference>
<dbReference type="Pfam" id="PF00642">
    <property type="entry name" value="zf-CCCH"/>
    <property type="match status" value="1"/>
</dbReference>
<dbReference type="PANTHER" id="PTHR13309">
    <property type="entry name" value="NUCLEAR FRAGILE X MENTAL RETARDATION PROTEIN INTERACTING PROTEIN 1"/>
    <property type="match status" value="1"/>
</dbReference>
<feature type="compositionally biased region" description="Basic and acidic residues" evidence="5">
    <location>
        <begin position="380"/>
        <end position="404"/>
    </location>
</feature>
<gene>
    <name evidence="7" type="ORF">K469DRAFT_738191</name>
</gene>
<feature type="compositionally biased region" description="Basic and acidic residues" evidence="5">
    <location>
        <begin position="500"/>
        <end position="510"/>
    </location>
</feature>
<dbReference type="EMBL" id="ML994628">
    <property type="protein sequence ID" value="KAF2186932.1"/>
    <property type="molecule type" value="Genomic_DNA"/>
</dbReference>
<dbReference type="AlphaFoldDB" id="A0A6A6E820"/>
<feature type="compositionally biased region" description="Acidic residues" evidence="5">
    <location>
        <begin position="438"/>
        <end position="454"/>
    </location>
</feature>
<organism evidence="7 8">
    <name type="scientific">Zopfia rhizophila CBS 207.26</name>
    <dbReference type="NCBI Taxonomy" id="1314779"/>
    <lineage>
        <taxon>Eukaryota</taxon>
        <taxon>Fungi</taxon>
        <taxon>Dikarya</taxon>
        <taxon>Ascomycota</taxon>
        <taxon>Pezizomycotina</taxon>
        <taxon>Dothideomycetes</taxon>
        <taxon>Dothideomycetes incertae sedis</taxon>
        <taxon>Zopfiaceae</taxon>
        <taxon>Zopfia</taxon>
    </lineage>
</organism>
<feature type="region of interest" description="Disordered" evidence="5">
    <location>
        <begin position="362"/>
        <end position="510"/>
    </location>
</feature>
<evidence type="ECO:0000256" key="5">
    <source>
        <dbReference type="SAM" id="MobiDB-lite"/>
    </source>
</evidence>
<evidence type="ECO:0000256" key="2">
    <source>
        <dbReference type="ARBA" id="ARBA00022771"/>
    </source>
</evidence>
<feature type="compositionally biased region" description="Basic residues" evidence="5">
    <location>
        <begin position="264"/>
        <end position="273"/>
    </location>
</feature>
<dbReference type="InterPro" id="IPR036855">
    <property type="entry name" value="Znf_CCCH_sf"/>
</dbReference>
<keyword evidence="3 4" id="KW-0862">Zinc</keyword>
<protein>
    <recommendedName>
        <fullName evidence="6">C3H1-type domain-containing protein</fullName>
    </recommendedName>
</protein>
<name>A0A6A6E820_9PEZI</name>
<dbReference type="GO" id="GO:0005634">
    <property type="term" value="C:nucleus"/>
    <property type="evidence" value="ECO:0007669"/>
    <property type="project" value="TreeGrafter"/>
</dbReference>
<feature type="zinc finger region" description="C3H1-type" evidence="4">
    <location>
        <begin position="507"/>
        <end position="535"/>
    </location>
</feature>
<dbReference type="GO" id="GO:0003723">
    <property type="term" value="F:RNA binding"/>
    <property type="evidence" value="ECO:0007669"/>
    <property type="project" value="InterPro"/>
</dbReference>
<feature type="compositionally biased region" description="Low complexity" evidence="5">
    <location>
        <begin position="178"/>
        <end position="198"/>
    </location>
</feature>
<accession>A0A6A6E820</accession>
<evidence type="ECO:0000259" key="6">
    <source>
        <dbReference type="PROSITE" id="PS50103"/>
    </source>
</evidence>
<keyword evidence="8" id="KW-1185">Reference proteome</keyword>
<evidence type="ECO:0000313" key="8">
    <source>
        <dbReference type="Proteomes" id="UP000800200"/>
    </source>
</evidence>
<dbReference type="Proteomes" id="UP000800200">
    <property type="component" value="Unassembled WGS sequence"/>
</dbReference>
<dbReference type="Pfam" id="PF10453">
    <property type="entry name" value="NUFIP1"/>
    <property type="match status" value="1"/>
</dbReference>
<feature type="compositionally biased region" description="Polar residues" evidence="5">
    <location>
        <begin position="17"/>
        <end position="35"/>
    </location>
</feature>
<reference evidence="7" key="1">
    <citation type="journal article" date="2020" name="Stud. Mycol.">
        <title>101 Dothideomycetes genomes: a test case for predicting lifestyles and emergence of pathogens.</title>
        <authorList>
            <person name="Haridas S."/>
            <person name="Albert R."/>
            <person name="Binder M."/>
            <person name="Bloem J."/>
            <person name="Labutti K."/>
            <person name="Salamov A."/>
            <person name="Andreopoulos B."/>
            <person name="Baker S."/>
            <person name="Barry K."/>
            <person name="Bills G."/>
            <person name="Bluhm B."/>
            <person name="Cannon C."/>
            <person name="Castanera R."/>
            <person name="Culley D."/>
            <person name="Daum C."/>
            <person name="Ezra D."/>
            <person name="Gonzalez J."/>
            <person name="Henrissat B."/>
            <person name="Kuo A."/>
            <person name="Liang C."/>
            <person name="Lipzen A."/>
            <person name="Lutzoni F."/>
            <person name="Magnuson J."/>
            <person name="Mondo S."/>
            <person name="Nolan M."/>
            <person name="Ohm R."/>
            <person name="Pangilinan J."/>
            <person name="Park H.-J."/>
            <person name="Ramirez L."/>
            <person name="Alfaro M."/>
            <person name="Sun H."/>
            <person name="Tritt A."/>
            <person name="Yoshinaga Y."/>
            <person name="Zwiers L.-H."/>
            <person name="Turgeon B."/>
            <person name="Goodwin S."/>
            <person name="Spatafora J."/>
            <person name="Crous P."/>
            <person name="Grigoriev I."/>
        </authorList>
    </citation>
    <scope>NUCLEOTIDE SEQUENCE</scope>
    <source>
        <strain evidence="7">CBS 207.26</strain>
    </source>
</reference>
<dbReference type="PANTHER" id="PTHR13309:SF0">
    <property type="entry name" value="FMR1-INTERACTING PROTEIN NUFIP1"/>
    <property type="match status" value="1"/>
</dbReference>
<dbReference type="GO" id="GO:0000492">
    <property type="term" value="P:box C/D snoRNP assembly"/>
    <property type="evidence" value="ECO:0007669"/>
    <property type="project" value="TreeGrafter"/>
</dbReference>
<dbReference type="PROSITE" id="PS50103">
    <property type="entry name" value="ZF_C3H1"/>
    <property type="match status" value="1"/>
</dbReference>
<evidence type="ECO:0000256" key="4">
    <source>
        <dbReference type="PROSITE-ProRule" id="PRU00723"/>
    </source>
</evidence>
<feature type="compositionally biased region" description="Low complexity" evidence="5">
    <location>
        <begin position="217"/>
        <end position="227"/>
    </location>
</feature>
<dbReference type="GO" id="GO:0008270">
    <property type="term" value="F:zinc ion binding"/>
    <property type="evidence" value="ECO:0007669"/>
    <property type="project" value="UniProtKB-KW"/>
</dbReference>
<evidence type="ECO:0000256" key="3">
    <source>
        <dbReference type="ARBA" id="ARBA00022833"/>
    </source>
</evidence>
<dbReference type="SMART" id="SM00356">
    <property type="entry name" value="ZnF_C3H1"/>
    <property type="match status" value="1"/>
</dbReference>
<feature type="region of interest" description="Disordered" evidence="5">
    <location>
        <begin position="1"/>
        <end position="127"/>
    </location>
</feature>
<dbReference type="OrthoDB" id="273070at2759"/>
<feature type="compositionally biased region" description="Basic and acidic residues" evidence="5">
    <location>
        <begin position="37"/>
        <end position="50"/>
    </location>
</feature>
<dbReference type="InterPro" id="IPR019496">
    <property type="entry name" value="NUFIP1_cons_dom"/>
</dbReference>
<keyword evidence="1 4" id="KW-0479">Metal-binding</keyword>
<feature type="domain" description="C3H1-type" evidence="6">
    <location>
        <begin position="507"/>
        <end position="535"/>
    </location>
</feature>
<feature type="compositionally biased region" description="Pro residues" evidence="5">
    <location>
        <begin position="1"/>
        <end position="15"/>
    </location>
</feature>
<sequence>MTSFKFPPPPPPPPKATASQDETPAYASNQRGSHYNSRGDRGGRGRDGGGRGRGNNFRGNSRGGHGHNDGRSNENTYPGGHVRGGYQPSGRGGSQQNGSFQGNFQQQQQQSPPQPSPPKNVSAGTYVNPLFANQMTWGAPAQPQINPMAFAQAMAFMTTQTGMQSMTAFANHMAHGGSPTQYQQSPQQSPQPQPSLQQHTGKRKRDSNHGWSNRPGNQPKPAQNAHQPKQKPQKAKVAPPPAVPSFGFALPVAHKPQPAPNPKFNHKKNQNKHKVHLGLAPRDEQGFESSSDEDIDEEAAFAADFKGSVFEYEGLTISLQTPAEVSAWRKERRKQYPTTKRVEEKVRETVAKRAGELEFLRMIKGKKTSAKPVNSVGHMSTDEERKRTKEKHQTELEELRKRLQESAQARKATSSEPEKIETSNPGPNPPTINLGVDYDSDTSSEEDNNSDLEESSVVSSSEESSDSDSEFDDSDSTPEEQSSKVAVPSIDDAPPPPPARAEKPQKKDNSIICEHWKRYGRCKYGDRCRRVHPPKEENRVGLYDKLVEQEKKESDRLALQAIKYLGSHGFLG</sequence>
<dbReference type="InterPro" id="IPR039136">
    <property type="entry name" value="NUFIP1-like"/>
</dbReference>
<keyword evidence="2 4" id="KW-0863">Zinc-finger</keyword>
<feature type="region of interest" description="Disordered" evidence="5">
    <location>
        <begin position="173"/>
        <end position="273"/>
    </location>
</feature>
<feature type="compositionally biased region" description="Polar residues" evidence="5">
    <location>
        <begin position="405"/>
        <end position="415"/>
    </location>
</feature>
<dbReference type="Gene3D" id="4.10.1000.10">
    <property type="entry name" value="Zinc finger, CCCH-type"/>
    <property type="match status" value="1"/>
</dbReference>
<feature type="compositionally biased region" description="Low complexity" evidence="5">
    <location>
        <begin position="96"/>
        <end position="111"/>
    </location>
</feature>
<evidence type="ECO:0000256" key="1">
    <source>
        <dbReference type="ARBA" id="ARBA00022723"/>
    </source>
</evidence>